<dbReference type="AlphaFoldDB" id="A0AAN6QE25"/>
<comment type="caution">
    <text evidence="1">The sequence shown here is derived from an EMBL/GenBank/DDBJ whole genome shotgun (WGS) entry which is preliminary data.</text>
</comment>
<reference evidence="1" key="1">
    <citation type="journal article" date="2023" name="Mol. Phylogenet. Evol.">
        <title>Genome-scale phylogeny and comparative genomics of the fungal order Sordariales.</title>
        <authorList>
            <person name="Hensen N."/>
            <person name="Bonometti L."/>
            <person name="Westerberg I."/>
            <person name="Brannstrom I.O."/>
            <person name="Guillou S."/>
            <person name="Cros-Aarteil S."/>
            <person name="Calhoun S."/>
            <person name="Haridas S."/>
            <person name="Kuo A."/>
            <person name="Mondo S."/>
            <person name="Pangilinan J."/>
            <person name="Riley R."/>
            <person name="LaButti K."/>
            <person name="Andreopoulos B."/>
            <person name="Lipzen A."/>
            <person name="Chen C."/>
            <person name="Yan M."/>
            <person name="Daum C."/>
            <person name="Ng V."/>
            <person name="Clum A."/>
            <person name="Steindorff A."/>
            <person name="Ohm R.A."/>
            <person name="Martin F."/>
            <person name="Silar P."/>
            <person name="Natvig D.O."/>
            <person name="Lalanne C."/>
            <person name="Gautier V."/>
            <person name="Ament-Velasquez S.L."/>
            <person name="Kruys A."/>
            <person name="Hutchinson M.I."/>
            <person name="Powell A.J."/>
            <person name="Barry K."/>
            <person name="Miller A.N."/>
            <person name="Grigoriev I.V."/>
            <person name="Debuchy R."/>
            <person name="Gladieux P."/>
            <person name="Hiltunen Thoren M."/>
            <person name="Johannesson H."/>
        </authorList>
    </citation>
    <scope>NUCLEOTIDE SEQUENCE</scope>
    <source>
        <strain evidence="1">CBS 508.74</strain>
    </source>
</reference>
<dbReference type="EMBL" id="MU853362">
    <property type="protein sequence ID" value="KAK4108533.1"/>
    <property type="molecule type" value="Genomic_DNA"/>
</dbReference>
<protein>
    <submittedName>
        <fullName evidence="1">Uncharacterized protein</fullName>
    </submittedName>
</protein>
<organism evidence="1 2">
    <name type="scientific">Canariomyces notabilis</name>
    <dbReference type="NCBI Taxonomy" id="2074819"/>
    <lineage>
        <taxon>Eukaryota</taxon>
        <taxon>Fungi</taxon>
        <taxon>Dikarya</taxon>
        <taxon>Ascomycota</taxon>
        <taxon>Pezizomycotina</taxon>
        <taxon>Sordariomycetes</taxon>
        <taxon>Sordariomycetidae</taxon>
        <taxon>Sordariales</taxon>
        <taxon>Chaetomiaceae</taxon>
        <taxon>Canariomyces</taxon>
    </lineage>
</organism>
<gene>
    <name evidence="1" type="ORF">N656DRAFT_423183</name>
</gene>
<dbReference type="Proteomes" id="UP001302812">
    <property type="component" value="Unassembled WGS sequence"/>
</dbReference>
<sequence length="176" mass="19946">MKRPPPIVHRSASISTTPGGQRQQLLNNVFVPLFAHSEPRRLSEGVPGIVVHSPIESNRLAVSEWVAMPDWANHAHWIIRSDYRVCRLNLPAQLRHLPDSRRPMESACTKRLVAPSCNRSPVNENPSHLEAHISQLVGKGKPEPRSGQDMLAGWICKAHGWPRNRDMGLDELWWCR</sequence>
<reference evidence="1" key="2">
    <citation type="submission" date="2023-05" db="EMBL/GenBank/DDBJ databases">
        <authorList>
            <consortium name="Lawrence Berkeley National Laboratory"/>
            <person name="Steindorff A."/>
            <person name="Hensen N."/>
            <person name="Bonometti L."/>
            <person name="Westerberg I."/>
            <person name="Brannstrom I.O."/>
            <person name="Guillou S."/>
            <person name="Cros-Aarteil S."/>
            <person name="Calhoun S."/>
            <person name="Haridas S."/>
            <person name="Kuo A."/>
            <person name="Mondo S."/>
            <person name="Pangilinan J."/>
            <person name="Riley R."/>
            <person name="Labutti K."/>
            <person name="Andreopoulos B."/>
            <person name="Lipzen A."/>
            <person name="Chen C."/>
            <person name="Yanf M."/>
            <person name="Daum C."/>
            <person name="Ng V."/>
            <person name="Clum A."/>
            <person name="Ohm R."/>
            <person name="Martin F."/>
            <person name="Silar P."/>
            <person name="Natvig D."/>
            <person name="Lalanne C."/>
            <person name="Gautier V."/>
            <person name="Ament-Velasquez S.L."/>
            <person name="Kruys A."/>
            <person name="Hutchinson M.I."/>
            <person name="Powell A.J."/>
            <person name="Barry K."/>
            <person name="Miller A.N."/>
            <person name="Grigoriev I.V."/>
            <person name="Debuchy R."/>
            <person name="Gladieux P."/>
            <person name="Thoren M.H."/>
            <person name="Johannesson H."/>
        </authorList>
    </citation>
    <scope>NUCLEOTIDE SEQUENCE</scope>
    <source>
        <strain evidence="1">CBS 508.74</strain>
    </source>
</reference>
<proteinExistence type="predicted"/>
<evidence type="ECO:0000313" key="1">
    <source>
        <dbReference type="EMBL" id="KAK4108533.1"/>
    </source>
</evidence>
<dbReference type="RefSeq" id="XP_064666103.1">
    <property type="nucleotide sequence ID" value="XM_064809600.1"/>
</dbReference>
<dbReference type="GeneID" id="89933724"/>
<name>A0AAN6QE25_9PEZI</name>
<evidence type="ECO:0000313" key="2">
    <source>
        <dbReference type="Proteomes" id="UP001302812"/>
    </source>
</evidence>
<accession>A0AAN6QE25</accession>
<keyword evidence="2" id="KW-1185">Reference proteome</keyword>